<dbReference type="GO" id="GO:0046872">
    <property type="term" value="F:metal ion binding"/>
    <property type="evidence" value="ECO:0007669"/>
    <property type="project" value="UniProtKB-KW"/>
</dbReference>
<keyword evidence="1" id="KW-0479">Metal-binding</keyword>
<dbReference type="SUPFAM" id="SSF54593">
    <property type="entry name" value="Glyoxalase/Bleomycin resistance protein/Dihydroxybiphenyl dioxygenase"/>
    <property type="match status" value="1"/>
</dbReference>
<name>A0A317L1Q2_9BACI</name>
<dbReference type="Pfam" id="PF00903">
    <property type="entry name" value="Glyoxalase"/>
    <property type="match status" value="1"/>
</dbReference>
<organism evidence="3 4">
    <name type="scientific">Gracilibacillus dipsosauri</name>
    <dbReference type="NCBI Taxonomy" id="178340"/>
    <lineage>
        <taxon>Bacteria</taxon>
        <taxon>Bacillati</taxon>
        <taxon>Bacillota</taxon>
        <taxon>Bacilli</taxon>
        <taxon>Bacillales</taxon>
        <taxon>Bacillaceae</taxon>
        <taxon>Gracilibacillus</taxon>
    </lineage>
</organism>
<dbReference type="InterPro" id="IPR029068">
    <property type="entry name" value="Glyas_Bleomycin-R_OHBP_Dase"/>
</dbReference>
<dbReference type="Proteomes" id="UP000245624">
    <property type="component" value="Unassembled WGS sequence"/>
</dbReference>
<keyword evidence="4" id="KW-1185">Reference proteome</keyword>
<dbReference type="InterPro" id="IPR018146">
    <property type="entry name" value="Glyoxalase_1_CS"/>
</dbReference>
<evidence type="ECO:0000313" key="4">
    <source>
        <dbReference type="Proteomes" id="UP000245624"/>
    </source>
</evidence>
<evidence type="ECO:0000313" key="3">
    <source>
        <dbReference type="EMBL" id="PWU69595.1"/>
    </source>
</evidence>
<gene>
    <name evidence="3" type="ORF">DLJ74_06400</name>
</gene>
<dbReference type="PANTHER" id="PTHR36113:SF6">
    <property type="entry name" value="FOSFOMYCIN RESISTANCE PROTEIN FOSX"/>
    <property type="match status" value="1"/>
</dbReference>
<dbReference type="InterPro" id="IPR037523">
    <property type="entry name" value="VOC_core"/>
</dbReference>
<dbReference type="CDD" id="cd06587">
    <property type="entry name" value="VOC"/>
    <property type="match status" value="1"/>
</dbReference>
<dbReference type="EMBL" id="QGTD01000005">
    <property type="protein sequence ID" value="PWU69595.1"/>
    <property type="molecule type" value="Genomic_DNA"/>
</dbReference>
<comment type="caution">
    <text evidence="3">The sequence shown here is derived from an EMBL/GenBank/DDBJ whole genome shotgun (WGS) entry which is preliminary data.</text>
</comment>
<sequence length="145" mass="16354">MKTGHVGLNVRNMERSLSFYKDIFGLEIIRESKENGKKYAFLGHNDKITITLWEQSQTEFSKDQSGLHHLAFEADSIETIKRIEEKLVNIGTNMIYQGITPHEEGAESGGIFFLDPDGIRLEIYTPSGTSYHAHNNTEGPACGFF</sequence>
<dbReference type="InterPro" id="IPR004360">
    <property type="entry name" value="Glyas_Fos-R_dOase_dom"/>
</dbReference>
<accession>A0A317L1Q2</accession>
<dbReference type="PANTHER" id="PTHR36113">
    <property type="entry name" value="LYASE, PUTATIVE-RELATED-RELATED"/>
    <property type="match status" value="1"/>
</dbReference>
<reference evidence="3 4" key="1">
    <citation type="submission" date="2018-05" db="EMBL/GenBank/DDBJ databases">
        <title>Genomic analysis of Gracilibacillus dipsosauri DD1 reveals novel features of a salt-tolerant amylase.</title>
        <authorList>
            <person name="Deutch C.E."/>
            <person name="Yang S."/>
        </authorList>
    </citation>
    <scope>NUCLEOTIDE SEQUENCE [LARGE SCALE GENOMIC DNA]</scope>
    <source>
        <strain evidence="3 4">DD1</strain>
    </source>
</reference>
<feature type="domain" description="VOC" evidence="2">
    <location>
        <begin position="2"/>
        <end position="126"/>
    </location>
</feature>
<dbReference type="PROSITE" id="PS51819">
    <property type="entry name" value="VOC"/>
    <property type="match status" value="1"/>
</dbReference>
<dbReference type="GO" id="GO:0004462">
    <property type="term" value="F:lactoylglutathione lyase activity"/>
    <property type="evidence" value="ECO:0007669"/>
    <property type="project" value="InterPro"/>
</dbReference>
<evidence type="ECO:0000256" key="1">
    <source>
        <dbReference type="ARBA" id="ARBA00022723"/>
    </source>
</evidence>
<dbReference type="AlphaFoldDB" id="A0A317L1Q2"/>
<dbReference type="OrthoDB" id="192739at2"/>
<dbReference type="InterPro" id="IPR051332">
    <property type="entry name" value="Fosfomycin_Res_Enzymes"/>
</dbReference>
<proteinExistence type="predicted"/>
<dbReference type="PROSITE" id="PS00934">
    <property type="entry name" value="GLYOXALASE_I_1"/>
    <property type="match status" value="1"/>
</dbReference>
<dbReference type="Gene3D" id="3.10.180.10">
    <property type="entry name" value="2,3-Dihydroxybiphenyl 1,2-Dioxygenase, domain 1"/>
    <property type="match status" value="1"/>
</dbReference>
<dbReference type="RefSeq" id="WP_109983808.1">
    <property type="nucleotide sequence ID" value="NZ_QGTD01000005.1"/>
</dbReference>
<evidence type="ECO:0000259" key="2">
    <source>
        <dbReference type="PROSITE" id="PS51819"/>
    </source>
</evidence>
<protein>
    <submittedName>
        <fullName evidence="3">Glyoxalase</fullName>
    </submittedName>
</protein>